<dbReference type="InterPro" id="IPR015421">
    <property type="entry name" value="PyrdxlP-dep_Trfase_major"/>
</dbReference>
<feature type="domain" description="Aminotransferase class I/classII large" evidence="5">
    <location>
        <begin position="36"/>
        <end position="369"/>
    </location>
</feature>
<dbReference type="InterPro" id="IPR004839">
    <property type="entry name" value="Aminotransferase_I/II_large"/>
</dbReference>
<dbReference type="Proteomes" id="UP000092740">
    <property type="component" value="Unassembled WGS sequence"/>
</dbReference>
<evidence type="ECO:0000313" key="7">
    <source>
        <dbReference type="Proteomes" id="UP000092740"/>
    </source>
</evidence>
<keyword evidence="3" id="KW-0808">Transferase</keyword>
<reference evidence="6 7" key="1">
    <citation type="submission" date="2016-06" db="EMBL/GenBank/DDBJ databases">
        <title>Simultaneous identification of Haemophilus influenzae and Haemophilus haemolyticus using TaqMan real-time PCR.</title>
        <authorList>
            <person name="Price E.P."/>
            <person name="Sarovich D.S."/>
            <person name="Harris T."/>
            <person name="Spargo J.C."/>
            <person name="Nosworthy E."/>
            <person name="Beissbarth J."/>
            <person name="Smith-Vaughan H.C."/>
        </authorList>
    </citation>
    <scope>NUCLEOTIDE SEQUENCE [LARGE SCALE GENOMIC DNA]</scope>
    <source>
        <strain evidence="6 7">ATCC 9796</strain>
    </source>
</reference>
<name>A0AB36E932_HAEPA</name>
<evidence type="ECO:0000259" key="5">
    <source>
        <dbReference type="Pfam" id="PF00155"/>
    </source>
</evidence>
<dbReference type="AlphaFoldDB" id="A0AB36E932"/>
<dbReference type="RefSeq" id="WP_065285522.1">
    <property type="nucleotide sequence ID" value="NZ_MAQD01000005.1"/>
</dbReference>
<organism evidence="6 7">
    <name type="scientific">Haemophilus parainfluenzae</name>
    <dbReference type="NCBI Taxonomy" id="729"/>
    <lineage>
        <taxon>Bacteria</taxon>
        <taxon>Pseudomonadati</taxon>
        <taxon>Pseudomonadota</taxon>
        <taxon>Gammaproteobacteria</taxon>
        <taxon>Pasteurellales</taxon>
        <taxon>Pasteurellaceae</taxon>
        <taxon>Haemophilus</taxon>
    </lineage>
</organism>
<dbReference type="CDD" id="cd00609">
    <property type="entry name" value="AAT_like"/>
    <property type="match status" value="1"/>
</dbReference>
<evidence type="ECO:0000256" key="2">
    <source>
        <dbReference type="ARBA" id="ARBA00022576"/>
    </source>
</evidence>
<dbReference type="SUPFAM" id="SSF53383">
    <property type="entry name" value="PLP-dependent transferases"/>
    <property type="match status" value="1"/>
</dbReference>
<dbReference type="InterPro" id="IPR050106">
    <property type="entry name" value="HistidinolP_aminotransfase"/>
</dbReference>
<sequence>MQRRTLFKLAGTTALGVALAPKLMAKNQVSKATSTKVLHLNFNENALGMSEKAKQAIVNSLAIGSYYPDDQRAAVITQLAVKHNVAESFISLGNGSSENIQAAVQALIVKAQNTKQAVQLVVPDPTFNYAELYAKALGVPVMKVPLADDFSFDLTKLKNAAEAFDGVTIFYLCNPNNPTSMITPAKTLFPWIKSFSQNSYFLLDEAYADFVEDPAFETGMTLVKEGLKNVLVTRTFSKFYALAGYRVGYLLAQPEVVDEVEKFMSLDNTNLAGAVAAVASLQDKTFAKLSFQSNSASRQIVQNVLTELGLEFAPSNGNFIFHEIKGDVKTYQERMKAHSILVGREFLPIQGWNRLTLGTPDEMKVFVKVLKAFRAKGWV</sequence>
<dbReference type="GO" id="GO:0030170">
    <property type="term" value="F:pyridoxal phosphate binding"/>
    <property type="evidence" value="ECO:0007669"/>
    <property type="project" value="InterPro"/>
</dbReference>
<dbReference type="Gene3D" id="3.90.1150.10">
    <property type="entry name" value="Aspartate Aminotransferase, domain 1"/>
    <property type="match status" value="1"/>
</dbReference>
<gene>
    <name evidence="6" type="ORF">BBB48_02810</name>
</gene>
<evidence type="ECO:0000256" key="3">
    <source>
        <dbReference type="ARBA" id="ARBA00022679"/>
    </source>
</evidence>
<keyword evidence="2 6" id="KW-0032">Aminotransferase</keyword>
<dbReference type="EMBL" id="MAQD01000005">
    <property type="protein sequence ID" value="OBY52072.1"/>
    <property type="molecule type" value="Genomic_DNA"/>
</dbReference>
<dbReference type="Pfam" id="PF00155">
    <property type="entry name" value="Aminotran_1_2"/>
    <property type="match status" value="1"/>
</dbReference>
<dbReference type="InterPro" id="IPR015424">
    <property type="entry name" value="PyrdxlP-dep_Trfase"/>
</dbReference>
<evidence type="ECO:0000256" key="4">
    <source>
        <dbReference type="ARBA" id="ARBA00022898"/>
    </source>
</evidence>
<keyword evidence="4" id="KW-0663">Pyridoxal phosphate</keyword>
<evidence type="ECO:0000313" key="6">
    <source>
        <dbReference type="EMBL" id="OBY52072.1"/>
    </source>
</evidence>
<dbReference type="PANTHER" id="PTHR43643">
    <property type="entry name" value="HISTIDINOL-PHOSPHATE AMINOTRANSFERASE 2"/>
    <property type="match status" value="1"/>
</dbReference>
<protein>
    <submittedName>
        <fullName evidence="6">Aminotransferase class I</fullName>
    </submittedName>
</protein>
<proteinExistence type="inferred from homology"/>
<evidence type="ECO:0000256" key="1">
    <source>
        <dbReference type="ARBA" id="ARBA00007970"/>
    </source>
</evidence>
<dbReference type="InterPro" id="IPR015422">
    <property type="entry name" value="PyrdxlP-dep_Trfase_small"/>
</dbReference>
<dbReference type="PANTHER" id="PTHR43643:SF3">
    <property type="entry name" value="HISTIDINOL-PHOSPHATE AMINOTRANSFERASE"/>
    <property type="match status" value="1"/>
</dbReference>
<accession>A0AB36E932</accession>
<dbReference type="GO" id="GO:0008483">
    <property type="term" value="F:transaminase activity"/>
    <property type="evidence" value="ECO:0007669"/>
    <property type="project" value="UniProtKB-KW"/>
</dbReference>
<dbReference type="Gene3D" id="3.40.640.10">
    <property type="entry name" value="Type I PLP-dependent aspartate aminotransferase-like (Major domain)"/>
    <property type="match status" value="1"/>
</dbReference>
<comment type="caution">
    <text evidence="6">The sequence shown here is derived from an EMBL/GenBank/DDBJ whole genome shotgun (WGS) entry which is preliminary data.</text>
</comment>
<comment type="similarity">
    <text evidence="1">Belongs to the class-II pyridoxal-phosphate-dependent aminotransferase family. Histidinol-phosphate aminotransferase subfamily.</text>
</comment>